<dbReference type="PANTHER" id="PTHR47129">
    <property type="entry name" value="QUINONE OXIDOREDUCTASE 2"/>
    <property type="match status" value="1"/>
</dbReference>
<evidence type="ECO:0000259" key="1">
    <source>
        <dbReference type="Pfam" id="PF13460"/>
    </source>
</evidence>
<dbReference type="SUPFAM" id="SSF51735">
    <property type="entry name" value="NAD(P)-binding Rossmann-fold domains"/>
    <property type="match status" value="1"/>
</dbReference>
<keyword evidence="3" id="KW-1185">Reference proteome</keyword>
<dbReference type="EMBL" id="JAGRPV010000001">
    <property type="protein sequence ID" value="MDI4648929.1"/>
    <property type="molecule type" value="Genomic_DNA"/>
</dbReference>
<dbReference type="InterPro" id="IPR016040">
    <property type="entry name" value="NAD(P)-bd_dom"/>
</dbReference>
<gene>
    <name evidence="2" type="ORF">KB449_28590</name>
</gene>
<name>A0ABT6TQD2_9BACL</name>
<feature type="domain" description="NAD(P)-binding" evidence="1">
    <location>
        <begin position="7"/>
        <end position="185"/>
    </location>
</feature>
<protein>
    <submittedName>
        <fullName evidence="2">NAD(P)H-binding protein</fullName>
    </submittedName>
</protein>
<proteinExistence type="predicted"/>
<comment type="caution">
    <text evidence="2">The sequence shown here is derived from an EMBL/GenBank/DDBJ whole genome shotgun (WGS) entry which is preliminary data.</text>
</comment>
<reference evidence="2" key="1">
    <citation type="submission" date="2023-04" db="EMBL/GenBank/DDBJ databases">
        <title>Comparative genomic analysis of Cohnella hashimotonis sp. nov., isolated from the International Space Station.</title>
        <authorList>
            <person name="Venkateswaran K."/>
            <person name="Simpson A."/>
        </authorList>
    </citation>
    <scope>NUCLEOTIDE SEQUENCE</scope>
    <source>
        <strain evidence="2">F6_2S_P_1</strain>
    </source>
</reference>
<dbReference type="RefSeq" id="WP_282911604.1">
    <property type="nucleotide sequence ID" value="NZ_JAGRPV010000001.1"/>
</dbReference>
<dbReference type="Gene3D" id="3.40.50.720">
    <property type="entry name" value="NAD(P)-binding Rossmann-like Domain"/>
    <property type="match status" value="1"/>
</dbReference>
<evidence type="ECO:0000313" key="3">
    <source>
        <dbReference type="Proteomes" id="UP001161691"/>
    </source>
</evidence>
<organism evidence="2 3">
    <name type="scientific">Cohnella hashimotonis</name>
    <dbReference type="NCBI Taxonomy" id="2826895"/>
    <lineage>
        <taxon>Bacteria</taxon>
        <taxon>Bacillati</taxon>
        <taxon>Bacillota</taxon>
        <taxon>Bacilli</taxon>
        <taxon>Bacillales</taxon>
        <taxon>Paenibacillaceae</taxon>
        <taxon>Cohnella</taxon>
    </lineage>
</organism>
<dbReference type="Gene3D" id="3.90.25.10">
    <property type="entry name" value="UDP-galactose 4-epimerase, domain 1"/>
    <property type="match status" value="1"/>
</dbReference>
<dbReference type="InterPro" id="IPR052718">
    <property type="entry name" value="NmrA-type_oxidoreductase"/>
</dbReference>
<dbReference type="PANTHER" id="PTHR47129:SF1">
    <property type="entry name" value="NMRA-LIKE DOMAIN-CONTAINING PROTEIN"/>
    <property type="match status" value="1"/>
</dbReference>
<dbReference type="Pfam" id="PF13460">
    <property type="entry name" value="NAD_binding_10"/>
    <property type="match status" value="1"/>
</dbReference>
<sequence length="267" mass="29317">MKIVMTGATGHLGSLVLKELLRRVPAERIAIVARRPAEFQNENGIEVRYGDYDDASSLPGAFRGADRLLFISSPERDEEVRLRQHRTVVAAAKEAGAGRIVYTGIAFPEKGRLPLHALHIKTEQLIRESGLSYTILRNAFYMDLVEMLGWRTAIAGGVLLSPPGPWTFNTAAREDLAAAAAVVLAEDDHRGRVYELTASRAWDLKELARALSELSGRRIEHRTDPAMNGGAYAMLPFSDTASVSSDLESLIGARPLGVKEWLADRMP</sequence>
<dbReference type="InterPro" id="IPR036291">
    <property type="entry name" value="NAD(P)-bd_dom_sf"/>
</dbReference>
<accession>A0ABT6TQD2</accession>
<evidence type="ECO:0000313" key="2">
    <source>
        <dbReference type="EMBL" id="MDI4648929.1"/>
    </source>
</evidence>
<dbReference type="Proteomes" id="UP001161691">
    <property type="component" value="Unassembled WGS sequence"/>
</dbReference>